<accession>A0A5N6MKG6</accession>
<feature type="compositionally biased region" description="Polar residues" evidence="1">
    <location>
        <begin position="55"/>
        <end position="68"/>
    </location>
</feature>
<dbReference type="PANTHER" id="PTHR34996">
    <property type="entry name" value="OS06G0327400 PROTEIN"/>
    <property type="match status" value="1"/>
</dbReference>
<dbReference type="EMBL" id="SZYD01000015">
    <property type="protein sequence ID" value="KAD3640653.1"/>
    <property type="molecule type" value="Genomic_DNA"/>
</dbReference>
<feature type="region of interest" description="Disordered" evidence="1">
    <location>
        <begin position="48"/>
        <end position="68"/>
    </location>
</feature>
<dbReference type="Proteomes" id="UP000326396">
    <property type="component" value="Linkage Group LG5"/>
</dbReference>
<reference evidence="2 3" key="1">
    <citation type="submission" date="2019-05" db="EMBL/GenBank/DDBJ databases">
        <title>Mikania micrantha, genome provides insights into the molecular mechanism of rapid growth.</title>
        <authorList>
            <person name="Liu B."/>
        </authorList>
    </citation>
    <scope>NUCLEOTIDE SEQUENCE [LARGE SCALE GENOMIC DNA]</scope>
    <source>
        <strain evidence="2">NLD-2019</strain>
        <tissue evidence="2">Leaf</tissue>
    </source>
</reference>
<evidence type="ECO:0000313" key="3">
    <source>
        <dbReference type="Proteomes" id="UP000326396"/>
    </source>
</evidence>
<protein>
    <submittedName>
        <fullName evidence="2">Uncharacterized protein</fullName>
    </submittedName>
</protein>
<evidence type="ECO:0000256" key="1">
    <source>
        <dbReference type="SAM" id="MobiDB-lite"/>
    </source>
</evidence>
<organism evidence="2 3">
    <name type="scientific">Mikania micrantha</name>
    <name type="common">bitter vine</name>
    <dbReference type="NCBI Taxonomy" id="192012"/>
    <lineage>
        <taxon>Eukaryota</taxon>
        <taxon>Viridiplantae</taxon>
        <taxon>Streptophyta</taxon>
        <taxon>Embryophyta</taxon>
        <taxon>Tracheophyta</taxon>
        <taxon>Spermatophyta</taxon>
        <taxon>Magnoliopsida</taxon>
        <taxon>eudicotyledons</taxon>
        <taxon>Gunneridae</taxon>
        <taxon>Pentapetalae</taxon>
        <taxon>asterids</taxon>
        <taxon>campanulids</taxon>
        <taxon>Asterales</taxon>
        <taxon>Asteraceae</taxon>
        <taxon>Asteroideae</taxon>
        <taxon>Heliantheae alliance</taxon>
        <taxon>Eupatorieae</taxon>
        <taxon>Mikania</taxon>
    </lineage>
</organism>
<dbReference type="OrthoDB" id="1716893at2759"/>
<comment type="caution">
    <text evidence="2">The sequence shown here is derived from an EMBL/GenBank/DDBJ whole genome shotgun (WGS) entry which is preliminary data.</text>
</comment>
<keyword evidence="3" id="KW-1185">Reference proteome</keyword>
<sequence length="127" mass="14804">MGHMNYNRVGRRYYPARGFRLNSKRFSVQRLRAKFFNFFKILLGSWRSGSSSSSFEKNTTRVSGKTSQRSLVPTENAYGFRSFGRSNSFYSEAIEDCLEFIKRSSVSLDDKPQLQGLRYEVRPTQPF</sequence>
<dbReference type="AlphaFoldDB" id="A0A5N6MKG6"/>
<proteinExistence type="predicted"/>
<gene>
    <name evidence="2" type="ORF">E3N88_29876</name>
</gene>
<name>A0A5N6MKG6_9ASTR</name>
<dbReference type="PANTHER" id="PTHR34996:SF3">
    <property type="entry name" value="OS06G0327400 PROTEIN"/>
    <property type="match status" value="1"/>
</dbReference>
<evidence type="ECO:0000313" key="2">
    <source>
        <dbReference type="EMBL" id="KAD3640653.1"/>
    </source>
</evidence>